<reference evidence="1" key="1">
    <citation type="submission" date="2020-12" db="EMBL/GenBank/DDBJ databases">
        <title>Metabolic potential, ecology and presence of endohyphal bacteria is reflected in genomic diversity of Mucoromycotina.</title>
        <authorList>
            <person name="Muszewska A."/>
            <person name="Okrasinska A."/>
            <person name="Steczkiewicz K."/>
            <person name="Drgas O."/>
            <person name="Orlowska M."/>
            <person name="Perlinska-Lenart U."/>
            <person name="Aleksandrzak-Piekarczyk T."/>
            <person name="Szatraj K."/>
            <person name="Zielenkiewicz U."/>
            <person name="Pilsyk S."/>
            <person name="Malc E."/>
            <person name="Mieczkowski P."/>
            <person name="Kruszewska J.S."/>
            <person name="Biernat P."/>
            <person name="Pawlowska J."/>
        </authorList>
    </citation>
    <scope>NUCLEOTIDE SEQUENCE</scope>
    <source>
        <strain evidence="1">WA0000067209</strain>
    </source>
</reference>
<gene>
    <name evidence="1" type="ORF">INT43_006525</name>
</gene>
<dbReference type="Proteomes" id="UP000654370">
    <property type="component" value="Unassembled WGS sequence"/>
</dbReference>
<name>A0A8H7ULT6_MORIS</name>
<accession>A0A8H7ULT6</accession>
<sequence>MHSSVKGRAQIFFLSEKGSETPTQICGFFFDETKTRNLGLAGRLLEDEPFRNHENCCLEPRAKYRVTLHDYVTKEYYDIPVVKRAIDDDAGSLETDCAVADDSGTTETTMSFETDRFVVDQIAWEHCRKYLGKLYNELVSKIEDVDKENVNAALTEKYDLVVCYGQMYISLGKAR</sequence>
<comment type="caution">
    <text evidence="1">The sequence shown here is derived from an EMBL/GenBank/DDBJ whole genome shotgun (WGS) entry which is preliminary data.</text>
</comment>
<evidence type="ECO:0000313" key="2">
    <source>
        <dbReference type="Proteomes" id="UP000654370"/>
    </source>
</evidence>
<proteinExistence type="predicted"/>
<dbReference type="AlphaFoldDB" id="A0A8H7ULT6"/>
<keyword evidence="2" id="KW-1185">Reference proteome</keyword>
<organism evidence="1 2">
    <name type="scientific">Mortierella isabellina</name>
    <name type="common">Filamentous fungus</name>
    <name type="synonym">Umbelopsis isabellina</name>
    <dbReference type="NCBI Taxonomy" id="91625"/>
    <lineage>
        <taxon>Eukaryota</taxon>
        <taxon>Fungi</taxon>
        <taxon>Fungi incertae sedis</taxon>
        <taxon>Mucoromycota</taxon>
        <taxon>Mucoromycotina</taxon>
        <taxon>Umbelopsidomycetes</taxon>
        <taxon>Umbelopsidales</taxon>
        <taxon>Umbelopsidaceae</taxon>
        <taxon>Umbelopsis</taxon>
    </lineage>
</organism>
<protein>
    <submittedName>
        <fullName evidence="1">Uncharacterized protein</fullName>
    </submittedName>
</protein>
<dbReference type="OrthoDB" id="2260662at2759"/>
<dbReference type="EMBL" id="JAEPQZ010000003">
    <property type="protein sequence ID" value="KAG2183519.1"/>
    <property type="molecule type" value="Genomic_DNA"/>
</dbReference>
<evidence type="ECO:0000313" key="1">
    <source>
        <dbReference type="EMBL" id="KAG2183519.1"/>
    </source>
</evidence>